<dbReference type="Proteomes" id="UP000504615">
    <property type="component" value="Unplaced"/>
</dbReference>
<keyword evidence="2" id="KW-1185">Reference proteome</keyword>
<gene>
    <name evidence="3" type="primary">LOC112552787</name>
</gene>
<dbReference type="GeneID" id="112552787"/>
<organism evidence="2 3">
    <name type="scientific">Pogonomyrmex barbatus</name>
    <name type="common">red harvester ant</name>
    <dbReference type="NCBI Taxonomy" id="144034"/>
    <lineage>
        <taxon>Eukaryota</taxon>
        <taxon>Metazoa</taxon>
        <taxon>Ecdysozoa</taxon>
        <taxon>Arthropoda</taxon>
        <taxon>Hexapoda</taxon>
        <taxon>Insecta</taxon>
        <taxon>Pterygota</taxon>
        <taxon>Neoptera</taxon>
        <taxon>Endopterygota</taxon>
        <taxon>Hymenoptera</taxon>
        <taxon>Apocrita</taxon>
        <taxon>Aculeata</taxon>
        <taxon>Formicoidea</taxon>
        <taxon>Formicidae</taxon>
        <taxon>Myrmicinae</taxon>
        <taxon>Pogonomyrmex</taxon>
    </lineage>
</organism>
<proteinExistence type="predicted"/>
<evidence type="ECO:0000313" key="2">
    <source>
        <dbReference type="Proteomes" id="UP000504615"/>
    </source>
</evidence>
<keyword evidence="1" id="KW-0472">Membrane</keyword>
<evidence type="ECO:0000313" key="3">
    <source>
        <dbReference type="RefSeq" id="XP_025074606.1"/>
    </source>
</evidence>
<protein>
    <submittedName>
        <fullName evidence="3">Uncharacterized protein LOC112552787</fullName>
    </submittedName>
</protein>
<evidence type="ECO:0000256" key="1">
    <source>
        <dbReference type="SAM" id="Phobius"/>
    </source>
</evidence>
<keyword evidence="1" id="KW-1133">Transmembrane helix</keyword>
<sequence>MRTHATCATRDVLLAVVRASIVLSIPDFICHFMVALIIYFFYARLPTAPVENSTESLVARHPCARRRRDDAPPRGESGTRIYMLSFTRLRAGPRGENHALAAPLPREGYYFGLSLVIFSPSRSPLSIAVAAAAAAVAEAAAAMLPDRFLPSVAVVFVNDGSMSRKEDVFAPRFYFALDSYLRIEPSSLECVRDGWKQVGLAWHDASCISRQARQAPSPRKTRLVRKVHA</sequence>
<reference evidence="3" key="1">
    <citation type="submission" date="2025-08" db="UniProtKB">
        <authorList>
            <consortium name="RefSeq"/>
        </authorList>
    </citation>
    <scope>IDENTIFICATION</scope>
</reference>
<accession>A0A8N1S791</accession>
<feature type="transmembrane region" description="Helical" evidence="1">
    <location>
        <begin position="12"/>
        <end position="42"/>
    </location>
</feature>
<name>A0A8N1S791_9HYME</name>
<keyword evidence="1" id="KW-0812">Transmembrane</keyword>
<dbReference type="RefSeq" id="XP_025074606.1">
    <property type="nucleotide sequence ID" value="XM_025218821.1"/>
</dbReference>
<dbReference type="AlphaFoldDB" id="A0A8N1S791"/>